<dbReference type="PANTHER" id="PTHR20852">
    <property type="entry name" value="GLUTAMINE SYNTHETASE"/>
    <property type="match status" value="1"/>
</dbReference>
<reference evidence="7" key="1">
    <citation type="journal article" date="2020" name="Nature">
        <title>Giant virus diversity and host interactions through global metagenomics.</title>
        <authorList>
            <person name="Schulz F."/>
            <person name="Roux S."/>
            <person name="Paez-Espino D."/>
            <person name="Jungbluth S."/>
            <person name="Walsh D.A."/>
            <person name="Denef V.J."/>
            <person name="McMahon K.D."/>
            <person name="Konstantinidis K.T."/>
            <person name="Eloe-Fadrosh E.A."/>
            <person name="Kyrpides N.C."/>
            <person name="Woyke T."/>
        </authorList>
    </citation>
    <scope>NUCLEOTIDE SEQUENCE</scope>
    <source>
        <strain evidence="7">GVMAG-M-3300024302-11</strain>
    </source>
</reference>
<dbReference type="SUPFAM" id="SSF55931">
    <property type="entry name" value="Glutamine synthetase/guanido kinase"/>
    <property type="match status" value="1"/>
</dbReference>
<dbReference type="AlphaFoldDB" id="A0A6C0IY07"/>
<evidence type="ECO:0000259" key="6">
    <source>
        <dbReference type="PROSITE" id="PS51987"/>
    </source>
</evidence>
<keyword evidence="4" id="KW-0547">Nucleotide-binding</keyword>
<feature type="domain" description="GS catalytic" evidence="6">
    <location>
        <begin position="83"/>
        <end position="344"/>
    </location>
</feature>
<dbReference type="EMBL" id="MN740256">
    <property type="protein sequence ID" value="QHT96363.1"/>
    <property type="molecule type" value="Genomic_DNA"/>
</dbReference>
<dbReference type="GO" id="GO:0006542">
    <property type="term" value="P:glutamine biosynthetic process"/>
    <property type="evidence" value="ECO:0007669"/>
    <property type="project" value="InterPro"/>
</dbReference>
<dbReference type="InterPro" id="IPR027302">
    <property type="entry name" value="Gln_synth_N_conserv_site"/>
</dbReference>
<dbReference type="SUPFAM" id="SSF54368">
    <property type="entry name" value="Glutamine synthetase, N-terminal domain"/>
    <property type="match status" value="1"/>
</dbReference>
<dbReference type="EC" id="6.3.1.2" evidence="2"/>
<organism evidence="7">
    <name type="scientific">viral metagenome</name>
    <dbReference type="NCBI Taxonomy" id="1070528"/>
    <lineage>
        <taxon>unclassified sequences</taxon>
        <taxon>metagenomes</taxon>
        <taxon>organismal metagenomes</taxon>
    </lineage>
</organism>
<dbReference type="InterPro" id="IPR050292">
    <property type="entry name" value="Glutamine_Synthetase"/>
</dbReference>
<keyword evidence="3" id="KW-0436">Ligase</keyword>
<accession>A0A6C0IY07</accession>
<dbReference type="InterPro" id="IPR014746">
    <property type="entry name" value="Gln_synth/guanido_kin_cat_dom"/>
</dbReference>
<dbReference type="PANTHER" id="PTHR20852:SF57">
    <property type="entry name" value="GLUTAMINE SYNTHETASE 2 CYTOPLASMIC"/>
    <property type="match status" value="1"/>
</dbReference>
<comment type="similarity">
    <text evidence="1">Belongs to the glutamine synthetase family.</text>
</comment>
<dbReference type="GO" id="GO:0005524">
    <property type="term" value="F:ATP binding"/>
    <property type="evidence" value="ECO:0007669"/>
    <property type="project" value="UniProtKB-KW"/>
</dbReference>
<dbReference type="Gene3D" id="3.10.20.70">
    <property type="entry name" value="Glutamine synthetase, N-terminal domain"/>
    <property type="match status" value="1"/>
</dbReference>
<evidence type="ECO:0000256" key="1">
    <source>
        <dbReference type="ARBA" id="ARBA00009897"/>
    </source>
</evidence>
<protein>
    <recommendedName>
        <fullName evidence="2">glutamine synthetase</fullName>
        <ecNumber evidence="2">6.3.1.2</ecNumber>
    </recommendedName>
</protein>
<sequence>MSKTVEYIWLGGESELRSKTKVITSNVTLENLTNWNYDGSSTKQATGKDSEVVIIPRALFNDPFKENGYLVMCDTYKSDVQTPLDNNYRVYAESIFNKDLQAEPWFGLEQEYFMFDPKTNKPLGFTEDGVPNPQGQYYCSVGAENSFGREIAEEHLEKCIKAGIQVSGMNAEVAPGQWEYQVGPVEGINAGDHLWVARYILLKVAEKHGIVIDIEPKPVTGDWNGSGCHANFSTKDMREKDGLKIIEEAIDKLAQNHDLHMKLYGTGNELRMTGEHETSSFDKFTHGRANRGASVRIGNETVFNKCGYFEDRRPSSNCDPYLVTASLFQTCCLSKDDCIEPANI</sequence>
<dbReference type="GO" id="GO:0005737">
    <property type="term" value="C:cytoplasm"/>
    <property type="evidence" value="ECO:0007669"/>
    <property type="project" value="TreeGrafter"/>
</dbReference>
<evidence type="ECO:0000256" key="2">
    <source>
        <dbReference type="ARBA" id="ARBA00012937"/>
    </source>
</evidence>
<dbReference type="Gene3D" id="3.30.590.10">
    <property type="entry name" value="Glutamine synthetase/guanido kinase, catalytic domain"/>
    <property type="match status" value="1"/>
</dbReference>
<name>A0A6C0IY07_9ZZZZ</name>
<dbReference type="PROSITE" id="PS51987">
    <property type="entry name" value="GS_CATALYTIC"/>
    <property type="match status" value="1"/>
</dbReference>
<keyword evidence="5" id="KW-0067">ATP-binding</keyword>
<dbReference type="Pfam" id="PF00120">
    <property type="entry name" value="Gln-synt_C"/>
    <property type="match status" value="1"/>
</dbReference>
<dbReference type="InterPro" id="IPR027303">
    <property type="entry name" value="Gln_synth_gly_rich_site"/>
</dbReference>
<evidence type="ECO:0000256" key="5">
    <source>
        <dbReference type="ARBA" id="ARBA00022840"/>
    </source>
</evidence>
<evidence type="ECO:0000256" key="3">
    <source>
        <dbReference type="ARBA" id="ARBA00022598"/>
    </source>
</evidence>
<dbReference type="PROSITE" id="PS00180">
    <property type="entry name" value="GLNA_1"/>
    <property type="match status" value="1"/>
</dbReference>
<dbReference type="FunFam" id="3.30.590.10:FF:000004">
    <property type="entry name" value="Glutamine synthetase"/>
    <property type="match status" value="1"/>
</dbReference>
<evidence type="ECO:0000313" key="7">
    <source>
        <dbReference type="EMBL" id="QHT96363.1"/>
    </source>
</evidence>
<dbReference type="PROSITE" id="PS00181">
    <property type="entry name" value="GLNA_ATP"/>
    <property type="match status" value="1"/>
</dbReference>
<dbReference type="GO" id="GO:0004356">
    <property type="term" value="F:glutamine synthetase activity"/>
    <property type="evidence" value="ECO:0007669"/>
    <property type="project" value="UniProtKB-EC"/>
</dbReference>
<proteinExistence type="inferred from homology"/>
<dbReference type="InterPro" id="IPR036651">
    <property type="entry name" value="Gln_synt_N_sf"/>
</dbReference>
<dbReference type="SMART" id="SM01230">
    <property type="entry name" value="Gln-synt_C"/>
    <property type="match status" value="1"/>
</dbReference>
<dbReference type="InterPro" id="IPR008146">
    <property type="entry name" value="Gln_synth_cat_dom"/>
</dbReference>
<evidence type="ECO:0000256" key="4">
    <source>
        <dbReference type="ARBA" id="ARBA00022741"/>
    </source>
</evidence>